<feature type="region of interest" description="Disordered" evidence="1">
    <location>
        <begin position="256"/>
        <end position="302"/>
    </location>
</feature>
<organism evidence="3 4">
    <name type="scientific">Perkinsus olseni</name>
    <name type="common">Perkinsus atlanticus</name>
    <dbReference type="NCBI Taxonomy" id="32597"/>
    <lineage>
        <taxon>Eukaryota</taxon>
        <taxon>Sar</taxon>
        <taxon>Alveolata</taxon>
        <taxon>Perkinsozoa</taxon>
        <taxon>Perkinsea</taxon>
        <taxon>Perkinsida</taxon>
        <taxon>Perkinsidae</taxon>
        <taxon>Perkinsus</taxon>
    </lineage>
</organism>
<proteinExistence type="predicted"/>
<accession>A0A7J6LAT9</accession>
<gene>
    <name evidence="3" type="ORF">FOZ61_007036</name>
</gene>
<evidence type="ECO:0000313" key="3">
    <source>
        <dbReference type="EMBL" id="KAF4656311.1"/>
    </source>
</evidence>
<protein>
    <submittedName>
        <fullName evidence="3">Uncharacterized protein</fullName>
    </submittedName>
</protein>
<evidence type="ECO:0000256" key="2">
    <source>
        <dbReference type="SAM" id="Phobius"/>
    </source>
</evidence>
<feature type="transmembrane region" description="Helical" evidence="2">
    <location>
        <begin position="76"/>
        <end position="98"/>
    </location>
</feature>
<dbReference type="OrthoDB" id="10516513at2759"/>
<evidence type="ECO:0000313" key="4">
    <source>
        <dbReference type="Proteomes" id="UP000570595"/>
    </source>
</evidence>
<dbReference type="Proteomes" id="UP000570595">
    <property type="component" value="Unassembled WGS sequence"/>
</dbReference>
<comment type="caution">
    <text evidence="3">The sequence shown here is derived from an EMBL/GenBank/DDBJ whole genome shotgun (WGS) entry which is preliminary data.</text>
</comment>
<name>A0A7J6LAT9_PEROL</name>
<reference evidence="3 4" key="1">
    <citation type="submission" date="2020-04" db="EMBL/GenBank/DDBJ databases">
        <title>Perkinsus olseni comparative genomics.</title>
        <authorList>
            <person name="Bogema D.R."/>
        </authorList>
    </citation>
    <scope>NUCLEOTIDE SEQUENCE [LARGE SCALE GENOMIC DNA]</scope>
    <source>
        <strain evidence="3">ATCC PRA-179</strain>
    </source>
</reference>
<dbReference type="AlphaFoldDB" id="A0A7J6LAT9"/>
<keyword evidence="2" id="KW-0472">Membrane</keyword>
<keyword evidence="2" id="KW-1133">Transmembrane helix</keyword>
<sequence>MEADDARMPSQIEILNAESRSADVSLGRSHWTKSSIFSRKTAKICLEHQWMPPDLAESIEDERNERFPRSYSMPGVIFNTFLAMLAEAALLSLVAATVNYPIPPLLEPGHYKVADSDKKTTDLKDLRVTIEKGTLKTTRVVALSFTDLAGISYPVQNILAQRSSRKFNPITEELMRSCWRMSGSEAHSLTMHPTKQMKEVNKAFPKDFHNAKVGNTLICQNKDDTVTMGFHNGKRTTSGYDESYFNFFTMVRDEATGQAVRDRQPPTLGRGPTANQRARQRGAPQASSQARRESPSLSRKRNAEYRITLESLSRPASPFRELSLEEIFPTNDHPEATGAETTHGPDAEKFRIYATEQGEIRIYRAL</sequence>
<evidence type="ECO:0000256" key="1">
    <source>
        <dbReference type="SAM" id="MobiDB-lite"/>
    </source>
</evidence>
<keyword evidence="2" id="KW-0812">Transmembrane</keyword>
<dbReference type="EMBL" id="JABAHT010000416">
    <property type="protein sequence ID" value="KAF4656311.1"/>
    <property type="molecule type" value="Genomic_DNA"/>
</dbReference>